<sequence>MNNKHTVPTIKIVDILENSYPMIDVRSPSEFQEFHIPGAVNIPIFSDEERAEVGTLYKQKGREYARDRGIEILGSKLSTLYNQVKQLHEQYADQSMVVYCWRGGMRSKSIASVMGMMDVPIFQLEGGIRSYRQLIMEELEVPSHMEKRYIVLEGLTGTNKTDILTILEDEQYPVINLERLVNHRGSIFGHIGLEPRSQKEFESLLYHRLHELRDSPFYIIEAESKRIGAVVLPDFLLKGKEKGVRIHIEMELEKRAQNICDAYRFDLHFDQFQEAILHLKKRLHQDLFEQISDLLQKKDIYQIVLLLLKEYYDPRYDYTSQQYETDIHTVFIDSVRDGVQKVKDVLKTISNEFLYV</sequence>
<organism evidence="3 4">
    <name type="scientific">Bacillus suaedaesalsae</name>
    <dbReference type="NCBI Taxonomy" id="2810349"/>
    <lineage>
        <taxon>Bacteria</taxon>
        <taxon>Bacillati</taxon>
        <taxon>Bacillota</taxon>
        <taxon>Bacilli</taxon>
        <taxon>Bacillales</taxon>
        <taxon>Bacillaceae</taxon>
        <taxon>Bacillus</taxon>
    </lineage>
</organism>
<dbReference type="InterPro" id="IPR017582">
    <property type="entry name" value="SelU"/>
</dbReference>
<dbReference type="NCBIfam" id="NF008750">
    <property type="entry name" value="PRK11784.1-2"/>
    <property type="match status" value="1"/>
</dbReference>
<reference evidence="3 4" key="1">
    <citation type="submission" date="2021-02" db="EMBL/GenBank/DDBJ databases">
        <title>Bacillus sp. RD4P76, an endophyte from a halophyte.</title>
        <authorList>
            <person name="Sun J.-Q."/>
        </authorList>
    </citation>
    <scope>NUCLEOTIDE SEQUENCE [LARGE SCALE GENOMIC DNA]</scope>
    <source>
        <strain evidence="3 4">RD4P76</strain>
    </source>
</reference>
<dbReference type="PANTHER" id="PTHR30401">
    <property type="entry name" value="TRNA 2-SELENOURIDINE SYNTHASE"/>
    <property type="match status" value="1"/>
</dbReference>
<dbReference type="NCBIfam" id="TIGR03167">
    <property type="entry name" value="tRNA_sel_U_synt"/>
    <property type="match status" value="1"/>
</dbReference>
<feature type="domain" description="Rhodanese" evidence="2">
    <location>
        <begin position="16"/>
        <end position="140"/>
    </location>
</feature>
<gene>
    <name evidence="3" type="primary">mnmH</name>
    <name evidence="3" type="ORF">JR050_11805</name>
</gene>
<dbReference type="PROSITE" id="PS50206">
    <property type="entry name" value="RHODANESE_3"/>
    <property type="match status" value="1"/>
</dbReference>
<dbReference type="PANTHER" id="PTHR30401:SF0">
    <property type="entry name" value="TRNA 2-SELENOURIDINE SYNTHASE"/>
    <property type="match status" value="1"/>
</dbReference>
<dbReference type="EMBL" id="JAFELM010000031">
    <property type="protein sequence ID" value="MBM6618342.1"/>
    <property type="molecule type" value="Genomic_DNA"/>
</dbReference>
<dbReference type="InterPro" id="IPR001307">
    <property type="entry name" value="Thiosulphate_STrfase_CS"/>
</dbReference>
<dbReference type="Proteomes" id="UP001518925">
    <property type="component" value="Unassembled WGS sequence"/>
</dbReference>
<dbReference type="SUPFAM" id="SSF52821">
    <property type="entry name" value="Rhodanese/Cell cycle control phosphatase"/>
    <property type="match status" value="1"/>
</dbReference>
<evidence type="ECO:0000259" key="2">
    <source>
        <dbReference type="PROSITE" id="PS50206"/>
    </source>
</evidence>
<dbReference type="Pfam" id="PF26341">
    <property type="entry name" value="AAA_SelU"/>
    <property type="match status" value="1"/>
</dbReference>
<name>A0ABS2DIV3_9BACI</name>
<evidence type="ECO:0000313" key="4">
    <source>
        <dbReference type="Proteomes" id="UP001518925"/>
    </source>
</evidence>
<dbReference type="SMART" id="SM00450">
    <property type="entry name" value="RHOD"/>
    <property type="match status" value="1"/>
</dbReference>
<dbReference type="Pfam" id="PF00581">
    <property type="entry name" value="Rhodanese"/>
    <property type="match status" value="1"/>
</dbReference>
<comment type="caution">
    <text evidence="3">The sequence shown here is derived from an EMBL/GenBank/DDBJ whole genome shotgun (WGS) entry which is preliminary data.</text>
</comment>
<proteinExistence type="predicted"/>
<dbReference type="RefSeq" id="WP_204203703.1">
    <property type="nucleotide sequence ID" value="NZ_JAFELM010000031.1"/>
</dbReference>
<evidence type="ECO:0000313" key="3">
    <source>
        <dbReference type="EMBL" id="MBM6618342.1"/>
    </source>
</evidence>
<evidence type="ECO:0000256" key="1">
    <source>
        <dbReference type="ARBA" id="ARBA00023266"/>
    </source>
</evidence>
<keyword evidence="1" id="KW-0711">Selenium</keyword>
<dbReference type="InterPro" id="IPR001763">
    <property type="entry name" value="Rhodanese-like_dom"/>
</dbReference>
<keyword evidence="4" id="KW-1185">Reference proteome</keyword>
<dbReference type="Gene3D" id="3.40.250.10">
    <property type="entry name" value="Rhodanese-like domain"/>
    <property type="match status" value="1"/>
</dbReference>
<accession>A0ABS2DIV3</accession>
<dbReference type="PROSITE" id="PS00380">
    <property type="entry name" value="RHODANESE_1"/>
    <property type="match status" value="1"/>
</dbReference>
<dbReference type="InterPro" id="IPR036873">
    <property type="entry name" value="Rhodanese-like_dom_sf"/>
</dbReference>
<dbReference type="InterPro" id="IPR058840">
    <property type="entry name" value="AAA_SelU"/>
</dbReference>
<protein>
    <submittedName>
        <fullName evidence="3">tRNA 2-selenouridine(34) synthase MnmH</fullName>
    </submittedName>
</protein>